<evidence type="ECO:0008006" key="2">
    <source>
        <dbReference type="Google" id="ProtNLM"/>
    </source>
</evidence>
<organism evidence="1">
    <name type="scientific">marine metagenome</name>
    <dbReference type="NCBI Taxonomy" id="408172"/>
    <lineage>
        <taxon>unclassified sequences</taxon>
        <taxon>metagenomes</taxon>
        <taxon>ecological metagenomes</taxon>
    </lineage>
</organism>
<dbReference type="Gene3D" id="3.40.50.10610">
    <property type="entry name" value="ABC-type transport auxiliary lipoprotein component"/>
    <property type="match status" value="1"/>
</dbReference>
<dbReference type="EMBL" id="UINC01143802">
    <property type="protein sequence ID" value="SVD32940.1"/>
    <property type="molecule type" value="Genomic_DNA"/>
</dbReference>
<sequence length="87" mass="9699">RIDALEKERDLKLAGEVTGGEKIKANQFKGADFILTGTFEGISGRGQSGASDYVLYTFQLLDPNTSDILWEGFHEIKKQGKDDVTYR</sequence>
<dbReference type="InterPro" id="IPR014094">
    <property type="entry name" value="LpoB"/>
</dbReference>
<gene>
    <name evidence="1" type="ORF">METZ01_LOCUS385794</name>
</gene>
<reference evidence="1" key="1">
    <citation type="submission" date="2018-05" db="EMBL/GenBank/DDBJ databases">
        <authorList>
            <person name="Lanie J.A."/>
            <person name="Ng W.-L."/>
            <person name="Kazmierczak K.M."/>
            <person name="Andrzejewski T.M."/>
            <person name="Davidsen T.M."/>
            <person name="Wayne K.J."/>
            <person name="Tettelin H."/>
            <person name="Glass J.I."/>
            <person name="Rusch D."/>
            <person name="Podicherti R."/>
            <person name="Tsui H.-C.T."/>
            <person name="Winkler M.E."/>
        </authorList>
    </citation>
    <scope>NUCLEOTIDE SEQUENCE</scope>
</reference>
<evidence type="ECO:0000313" key="1">
    <source>
        <dbReference type="EMBL" id="SVD32940.1"/>
    </source>
</evidence>
<feature type="non-terminal residue" evidence="1">
    <location>
        <position position="1"/>
    </location>
</feature>
<proteinExistence type="predicted"/>
<dbReference type="Pfam" id="PF13036">
    <property type="entry name" value="LpoB"/>
    <property type="match status" value="1"/>
</dbReference>
<protein>
    <recommendedName>
        <fullName evidence="2">Penicillin-binding protein activator LpoB</fullName>
    </recommendedName>
</protein>
<dbReference type="AlphaFoldDB" id="A0A382UFC4"/>
<accession>A0A382UFC4</accession>
<name>A0A382UFC4_9ZZZZ</name>